<dbReference type="PANTHER" id="PTHR11949">
    <property type="entry name" value="INTERFERON REGULATORY FACTOR"/>
    <property type="match status" value="1"/>
</dbReference>
<protein>
    <submittedName>
        <fullName evidence="10">Interferon regulatory factor 9</fullName>
    </submittedName>
</protein>
<dbReference type="GO" id="GO:0045944">
    <property type="term" value="P:positive regulation of transcription by RNA polymerase II"/>
    <property type="evidence" value="ECO:0007669"/>
    <property type="project" value="UniProtKB-ARBA"/>
</dbReference>
<dbReference type="Proteomes" id="UP000265080">
    <property type="component" value="Chromosome 22"/>
</dbReference>
<dbReference type="Ensembl" id="ENSAPET00000011963.1">
    <property type="protein sequence ID" value="ENSAPEP00000011653.1"/>
    <property type="gene ID" value="ENSAPEG00000008327.1"/>
</dbReference>
<sequence>MTLLCFSFYHISASFLFFERRCALEQRGEGLVVILIGLFVCLCQSELFTGLFSFLSEKSGIMAAGRMRSTRRLRSWMVEQVNSAKYPGLVWDDDNKTMFRIPWKHAGKQDFRKDEDAAIFKAWAEFKGKPTDGGQDNPAAWKTRLRCALNKSPEFDEVMERAQLDISEPYKVYRLVPLNEQGLLVPEKKCKEKPSRKPKRRRNSDSGSDDSSQMKQIKVEEVTSELCVEEILMHTDVETEEPTQCTTIIQRDAVEEIRLDVRIEESVAPPAGAQDSFDVTIHYLGQEVHKRQINGTDVRITYQPSAPIPPLPAALKGRFPRILLPEPPSTLPAGQELQALYTLLPFMEKGVVLTSMPQGVYGRRFCQGRVFWTGPHTTEAGLHKMERNTEPVLLFSKDAFRQQLDHFRTNGGEPPQCFITLCFGEELSNTEDPSKKLIIVQISLPWAEEQVQSAQSFFDSMIFLQSLANQSPKGEITLTLVPVASPSSETTTCGTFSAL</sequence>
<dbReference type="CDD" id="cd00103">
    <property type="entry name" value="IRF"/>
    <property type="match status" value="1"/>
</dbReference>
<dbReference type="InterPro" id="IPR019471">
    <property type="entry name" value="Interferon_reg_factor-3"/>
</dbReference>
<evidence type="ECO:0000256" key="2">
    <source>
        <dbReference type="ARBA" id="ARBA00023015"/>
    </source>
</evidence>
<evidence type="ECO:0000256" key="8">
    <source>
        <dbReference type="SAM" id="Phobius"/>
    </source>
</evidence>
<dbReference type="InterPro" id="IPR008984">
    <property type="entry name" value="SMAD_FHA_dom_sf"/>
</dbReference>
<keyword evidence="8" id="KW-0812">Transmembrane</keyword>
<dbReference type="InterPro" id="IPR036388">
    <property type="entry name" value="WH-like_DNA-bd_sf"/>
</dbReference>
<keyword evidence="4" id="KW-0010">Activator</keyword>
<keyword evidence="2" id="KW-0805">Transcription regulation</keyword>
<feature type="region of interest" description="Disordered" evidence="7">
    <location>
        <begin position="186"/>
        <end position="216"/>
    </location>
</feature>
<keyword evidence="3" id="KW-0238">DNA-binding</keyword>
<keyword evidence="5" id="KW-0804">Transcription</keyword>
<dbReference type="InterPro" id="IPR019817">
    <property type="entry name" value="Interferon_reg_fac_CS"/>
</dbReference>
<dbReference type="STRING" id="161767.ENSAPEP00000011653"/>
<dbReference type="AlphaFoldDB" id="A0A3P8SGD0"/>
<dbReference type="FunFam" id="2.60.200.10:FF:000019">
    <property type="entry name" value="Interferon regulatory factor 9"/>
    <property type="match status" value="1"/>
</dbReference>
<dbReference type="InterPro" id="IPR036390">
    <property type="entry name" value="WH_DNA-bd_sf"/>
</dbReference>
<dbReference type="PROSITE" id="PS51507">
    <property type="entry name" value="IRF_2"/>
    <property type="match status" value="1"/>
</dbReference>
<dbReference type="InterPro" id="IPR001346">
    <property type="entry name" value="Interferon_reg_fact_DNA-bd_dom"/>
</dbReference>
<evidence type="ECO:0000256" key="3">
    <source>
        <dbReference type="ARBA" id="ARBA00023125"/>
    </source>
</evidence>
<keyword evidence="8" id="KW-1133">Transmembrane helix</keyword>
<dbReference type="PANTHER" id="PTHR11949:SF26">
    <property type="entry name" value="INTERFERON REGULATORY FACTOR 9"/>
    <property type="match status" value="1"/>
</dbReference>
<evidence type="ECO:0000256" key="6">
    <source>
        <dbReference type="ARBA" id="ARBA00023242"/>
    </source>
</evidence>
<evidence type="ECO:0000256" key="7">
    <source>
        <dbReference type="SAM" id="MobiDB-lite"/>
    </source>
</evidence>
<evidence type="ECO:0000259" key="9">
    <source>
        <dbReference type="PROSITE" id="PS51507"/>
    </source>
</evidence>
<evidence type="ECO:0000256" key="4">
    <source>
        <dbReference type="ARBA" id="ARBA00023159"/>
    </source>
</evidence>
<dbReference type="GO" id="GO:0005634">
    <property type="term" value="C:nucleus"/>
    <property type="evidence" value="ECO:0007669"/>
    <property type="project" value="UniProtKB-SubCell"/>
</dbReference>
<dbReference type="PROSITE" id="PS00601">
    <property type="entry name" value="IRF_1"/>
    <property type="match status" value="1"/>
</dbReference>
<dbReference type="Gene3D" id="1.10.10.10">
    <property type="entry name" value="Winged helix-like DNA-binding domain superfamily/Winged helix DNA-binding domain"/>
    <property type="match status" value="1"/>
</dbReference>
<dbReference type="PRINTS" id="PR00267">
    <property type="entry name" value="INTFRNREGFCT"/>
</dbReference>
<reference evidence="10" key="3">
    <citation type="submission" date="2025-09" db="UniProtKB">
        <authorList>
            <consortium name="Ensembl"/>
        </authorList>
    </citation>
    <scope>IDENTIFICATION</scope>
</reference>
<evidence type="ECO:0000313" key="11">
    <source>
        <dbReference type="Proteomes" id="UP000265080"/>
    </source>
</evidence>
<dbReference type="InterPro" id="IPR017855">
    <property type="entry name" value="SMAD-like_dom_sf"/>
</dbReference>
<keyword evidence="8" id="KW-0472">Membrane</keyword>
<dbReference type="SMART" id="SM00348">
    <property type="entry name" value="IRF"/>
    <property type="match status" value="1"/>
</dbReference>
<dbReference type="SUPFAM" id="SSF46785">
    <property type="entry name" value="Winged helix' DNA-binding domain"/>
    <property type="match status" value="1"/>
</dbReference>
<reference evidence="10" key="2">
    <citation type="submission" date="2025-08" db="UniProtKB">
        <authorList>
            <consortium name="Ensembl"/>
        </authorList>
    </citation>
    <scope>IDENTIFICATION</scope>
</reference>
<dbReference type="Pfam" id="PF00605">
    <property type="entry name" value="IRF"/>
    <property type="match status" value="1"/>
</dbReference>
<dbReference type="Pfam" id="PF10401">
    <property type="entry name" value="IRF-3"/>
    <property type="match status" value="1"/>
</dbReference>
<evidence type="ECO:0000313" key="10">
    <source>
        <dbReference type="Ensembl" id="ENSAPEP00000011653.1"/>
    </source>
</evidence>
<proteinExistence type="predicted"/>
<comment type="subcellular location">
    <subcellularLocation>
        <location evidence="1">Nucleus</location>
    </subcellularLocation>
</comment>
<feature type="domain" description="IRF tryptophan pentad repeat" evidence="9">
    <location>
        <begin position="70"/>
        <end position="177"/>
    </location>
</feature>
<dbReference type="FunFam" id="1.10.10.10:FF:000041">
    <property type="entry name" value="Interferon regulatory factor 4"/>
    <property type="match status" value="1"/>
</dbReference>
<dbReference type="SUPFAM" id="SSF49879">
    <property type="entry name" value="SMAD/FHA domain"/>
    <property type="match status" value="1"/>
</dbReference>
<name>A0A3P8SGD0_AMPPE</name>
<dbReference type="GO" id="GO:0000978">
    <property type="term" value="F:RNA polymerase II cis-regulatory region sequence-specific DNA binding"/>
    <property type="evidence" value="ECO:0007669"/>
    <property type="project" value="TreeGrafter"/>
</dbReference>
<evidence type="ECO:0000256" key="1">
    <source>
        <dbReference type="ARBA" id="ARBA00004123"/>
    </source>
</evidence>
<dbReference type="GO" id="GO:0000981">
    <property type="term" value="F:DNA-binding transcription factor activity, RNA polymerase II-specific"/>
    <property type="evidence" value="ECO:0007669"/>
    <property type="project" value="TreeGrafter"/>
</dbReference>
<accession>A0A3P8SGD0</accession>
<dbReference type="GO" id="GO:0002376">
    <property type="term" value="P:immune system process"/>
    <property type="evidence" value="ECO:0007669"/>
    <property type="project" value="TreeGrafter"/>
</dbReference>
<feature type="transmembrane region" description="Helical" evidence="8">
    <location>
        <begin position="32"/>
        <end position="55"/>
    </location>
</feature>
<evidence type="ECO:0000256" key="5">
    <source>
        <dbReference type="ARBA" id="ARBA00023163"/>
    </source>
</evidence>
<reference evidence="10 11" key="1">
    <citation type="submission" date="2018-03" db="EMBL/GenBank/DDBJ databases">
        <title>Finding Nemo's genes: A chromosome-scale reference assembly of the genome of the orange clownfish Amphiprion percula.</title>
        <authorList>
            <person name="Lehmann R."/>
        </authorList>
    </citation>
    <scope>NUCLEOTIDE SEQUENCE</scope>
</reference>
<keyword evidence="11" id="KW-1185">Reference proteome</keyword>
<keyword evidence="6" id="KW-0539">Nucleus</keyword>
<feature type="compositionally biased region" description="Basic and acidic residues" evidence="7">
    <location>
        <begin position="186"/>
        <end position="195"/>
    </location>
</feature>
<dbReference type="GeneTree" id="ENSGT00940000166207"/>
<dbReference type="Gene3D" id="2.60.200.10">
    <property type="match status" value="1"/>
</dbReference>
<dbReference type="SMART" id="SM01243">
    <property type="entry name" value="IRF-3"/>
    <property type="match status" value="1"/>
</dbReference>
<organism evidence="10 11">
    <name type="scientific">Amphiprion percula</name>
    <name type="common">Orange clownfish</name>
    <name type="synonym">Lutjanus percula</name>
    <dbReference type="NCBI Taxonomy" id="161767"/>
    <lineage>
        <taxon>Eukaryota</taxon>
        <taxon>Metazoa</taxon>
        <taxon>Chordata</taxon>
        <taxon>Craniata</taxon>
        <taxon>Vertebrata</taxon>
        <taxon>Euteleostomi</taxon>
        <taxon>Actinopterygii</taxon>
        <taxon>Neopterygii</taxon>
        <taxon>Teleostei</taxon>
        <taxon>Neoteleostei</taxon>
        <taxon>Acanthomorphata</taxon>
        <taxon>Ovalentaria</taxon>
        <taxon>Pomacentridae</taxon>
        <taxon>Amphiprion</taxon>
    </lineage>
</organism>